<organism evidence="3">
    <name type="scientific">Camponotus floridanus</name>
    <name type="common">Florida carpenter ant</name>
    <dbReference type="NCBI Taxonomy" id="104421"/>
    <lineage>
        <taxon>Eukaryota</taxon>
        <taxon>Metazoa</taxon>
        <taxon>Ecdysozoa</taxon>
        <taxon>Arthropoda</taxon>
        <taxon>Hexapoda</taxon>
        <taxon>Insecta</taxon>
        <taxon>Pterygota</taxon>
        <taxon>Neoptera</taxon>
        <taxon>Endopterygota</taxon>
        <taxon>Hymenoptera</taxon>
        <taxon>Apocrita</taxon>
        <taxon>Aculeata</taxon>
        <taxon>Formicoidea</taxon>
        <taxon>Formicidae</taxon>
        <taxon>Formicinae</taxon>
        <taxon>Camponotus</taxon>
    </lineage>
</organism>
<gene>
    <name evidence="2" type="ORF">EAG_10427</name>
</gene>
<keyword evidence="1" id="KW-0812">Transmembrane</keyword>
<reference evidence="2 3" key="1">
    <citation type="journal article" date="2010" name="Science">
        <title>Genomic comparison of the ants Camponotus floridanus and Harpegnathos saltator.</title>
        <authorList>
            <person name="Bonasio R."/>
            <person name="Zhang G."/>
            <person name="Ye C."/>
            <person name="Mutti N.S."/>
            <person name="Fang X."/>
            <person name="Qin N."/>
            <person name="Donahue G."/>
            <person name="Yang P."/>
            <person name="Li Q."/>
            <person name="Li C."/>
            <person name="Zhang P."/>
            <person name="Huang Z."/>
            <person name="Berger S.L."/>
            <person name="Reinberg D."/>
            <person name="Wang J."/>
            <person name="Liebig J."/>
        </authorList>
    </citation>
    <scope>NUCLEOTIDE SEQUENCE [LARGE SCALE GENOMIC DNA]</scope>
    <source>
        <strain evidence="3">C129</strain>
    </source>
</reference>
<evidence type="ECO:0000256" key="1">
    <source>
        <dbReference type="SAM" id="Phobius"/>
    </source>
</evidence>
<feature type="transmembrane region" description="Helical" evidence="1">
    <location>
        <begin position="126"/>
        <end position="143"/>
    </location>
</feature>
<dbReference type="AlphaFoldDB" id="E2ADU2"/>
<proteinExistence type="predicted"/>
<evidence type="ECO:0000313" key="2">
    <source>
        <dbReference type="EMBL" id="EFN68454.1"/>
    </source>
</evidence>
<evidence type="ECO:0000313" key="3">
    <source>
        <dbReference type="Proteomes" id="UP000000311"/>
    </source>
</evidence>
<feature type="transmembrane region" description="Helical" evidence="1">
    <location>
        <begin position="149"/>
        <end position="166"/>
    </location>
</feature>
<dbReference type="Proteomes" id="UP000000311">
    <property type="component" value="Unassembled WGS sequence"/>
</dbReference>
<keyword evidence="1" id="KW-0472">Membrane</keyword>
<keyword evidence="3" id="KW-1185">Reference proteome</keyword>
<dbReference type="EMBL" id="GL438820">
    <property type="protein sequence ID" value="EFN68454.1"/>
    <property type="molecule type" value="Genomic_DNA"/>
</dbReference>
<dbReference type="InParanoid" id="E2ADU2"/>
<sequence>MNQKNHFVSTYQKDYVWPDMPGICQTEPSTKPPISVKVCACTDSPQVLKELLDTSLGGYLDRDRTRQLSETKICKTRLAKKLDRPSKICVKKLKKEYPDELLEEISPDVDRFKTTYQAHYSDPAKSFFVCVVIALLNAILYYALYRATITSIVLVKGCIIWLFQGMSKFNLSQGATNTLPMDLSLSCPA</sequence>
<keyword evidence="1" id="KW-1133">Transmembrane helix</keyword>
<name>E2ADU2_CAMFO</name>
<protein>
    <submittedName>
        <fullName evidence="2">Uncharacterized protein</fullName>
    </submittedName>
</protein>
<accession>E2ADU2</accession>
<dbReference type="OrthoDB" id="686784at2759"/>